<dbReference type="InterPro" id="IPR003954">
    <property type="entry name" value="RRM_euk-type"/>
</dbReference>
<feature type="domain" description="RRM" evidence="7">
    <location>
        <begin position="496"/>
        <end position="628"/>
    </location>
</feature>
<dbReference type="SUPFAM" id="SSF54928">
    <property type="entry name" value="RNA-binding domain, RBD"/>
    <property type="match status" value="4"/>
</dbReference>
<dbReference type="InterPro" id="IPR051945">
    <property type="entry name" value="RRM_MRD1_RNA_proc_ribogen"/>
</dbReference>
<feature type="region of interest" description="Disordered" evidence="6">
    <location>
        <begin position="243"/>
        <end position="284"/>
    </location>
</feature>
<evidence type="ECO:0000256" key="5">
    <source>
        <dbReference type="PROSITE-ProRule" id="PRU00176"/>
    </source>
</evidence>
<feature type="compositionally biased region" description="Acidic residues" evidence="6">
    <location>
        <begin position="299"/>
        <end position="328"/>
    </location>
</feature>
<feature type="compositionally biased region" description="Basic and acidic residues" evidence="6">
    <location>
        <begin position="253"/>
        <end position="284"/>
    </location>
</feature>
<accession>A0A9P1M6K2</accession>
<dbReference type="GO" id="GO:0003729">
    <property type="term" value="F:mRNA binding"/>
    <property type="evidence" value="ECO:0007669"/>
    <property type="project" value="TreeGrafter"/>
</dbReference>
<dbReference type="Pfam" id="PF00076">
    <property type="entry name" value="RRM_1"/>
    <property type="match status" value="4"/>
</dbReference>
<feature type="region of interest" description="Disordered" evidence="6">
    <location>
        <begin position="636"/>
        <end position="690"/>
    </location>
</feature>
<evidence type="ECO:0000313" key="9">
    <source>
        <dbReference type="Proteomes" id="UP000838763"/>
    </source>
</evidence>
<dbReference type="InterPro" id="IPR012677">
    <property type="entry name" value="Nucleotide-bd_a/b_plait_sf"/>
</dbReference>
<dbReference type="PROSITE" id="PS50102">
    <property type="entry name" value="RRM"/>
    <property type="match status" value="4"/>
</dbReference>
<feature type="domain" description="RRM" evidence="7">
    <location>
        <begin position="362"/>
        <end position="438"/>
    </location>
</feature>
<feature type="region of interest" description="Disordered" evidence="6">
    <location>
        <begin position="298"/>
        <end position="354"/>
    </location>
</feature>
<keyword evidence="2" id="KW-0677">Repeat</keyword>
<dbReference type="InterPro" id="IPR000504">
    <property type="entry name" value="RRM_dom"/>
</dbReference>
<evidence type="ECO:0000256" key="3">
    <source>
        <dbReference type="ARBA" id="ARBA00022884"/>
    </source>
</evidence>
<gene>
    <name evidence="8" type="ORF">PPNO1_LOCUS1234</name>
</gene>
<evidence type="ECO:0000313" key="8">
    <source>
        <dbReference type="EMBL" id="CAI4211449.1"/>
    </source>
</evidence>
<organism evidence="8 9">
    <name type="scientific">Parascedosporium putredinis</name>
    <dbReference type="NCBI Taxonomy" id="1442378"/>
    <lineage>
        <taxon>Eukaryota</taxon>
        <taxon>Fungi</taxon>
        <taxon>Dikarya</taxon>
        <taxon>Ascomycota</taxon>
        <taxon>Pezizomycotina</taxon>
        <taxon>Sordariomycetes</taxon>
        <taxon>Hypocreomycetidae</taxon>
        <taxon>Microascales</taxon>
        <taxon>Microascaceae</taxon>
        <taxon>Parascedosporium</taxon>
    </lineage>
</organism>
<proteinExistence type="predicted"/>
<evidence type="ECO:0000256" key="6">
    <source>
        <dbReference type="SAM" id="MobiDB-lite"/>
    </source>
</evidence>
<dbReference type="PANTHER" id="PTHR48039:SF5">
    <property type="entry name" value="RNA-BINDING PROTEIN 28"/>
    <property type="match status" value="1"/>
</dbReference>
<keyword evidence="9" id="KW-1185">Reference proteome</keyword>
<feature type="domain" description="RRM" evidence="7">
    <location>
        <begin position="159"/>
        <end position="236"/>
    </location>
</feature>
<feature type="compositionally biased region" description="Basic and acidic residues" evidence="6">
    <location>
        <begin position="663"/>
        <end position="690"/>
    </location>
</feature>
<dbReference type="AlphaFoldDB" id="A0A9P1M6K2"/>
<dbReference type="InterPro" id="IPR035979">
    <property type="entry name" value="RBD_domain_sf"/>
</dbReference>
<dbReference type="Proteomes" id="UP000838763">
    <property type="component" value="Unassembled WGS sequence"/>
</dbReference>
<feature type="compositionally biased region" description="Basic and acidic residues" evidence="6">
    <location>
        <begin position="534"/>
        <end position="553"/>
    </location>
</feature>
<dbReference type="EMBL" id="CALLCH030000002">
    <property type="protein sequence ID" value="CAI4211449.1"/>
    <property type="molecule type" value="Genomic_DNA"/>
</dbReference>
<dbReference type="PANTHER" id="PTHR48039">
    <property type="entry name" value="RNA-BINDING MOTIF PROTEIN 14B"/>
    <property type="match status" value="1"/>
</dbReference>
<dbReference type="OrthoDB" id="267048at2759"/>
<dbReference type="Gene3D" id="3.30.70.330">
    <property type="match status" value="4"/>
</dbReference>
<feature type="compositionally biased region" description="Basic and acidic residues" evidence="6">
    <location>
        <begin position="637"/>
        <end position="651"/>
    </location>
</feature>
<evidence type="ECO:0000259" key="7">
    <source>
        <dbReference type="PROSITE" id="PS50102"/>
    </source>
</evidence>
<dbReference type="SMART" id="SM00360">
    <property type="entry name" value="RRM"/>
    <property type="match status" value="4"/>
</dbReference>
<evidence type="ECO:0000256" key="4">
    <source>
        <dbReference type="ARBA" id="ARBA00023242"/>
    </source>
</evidence>
<dbReference type="SMART" id="SM00361">
    <property type="entry name" value="RRM_1"/>
    <property type="match status" value="3"/>
</dbReference>
<keyword evidence="4" id="KW-0539">Nucleus</keyword>
<reference evidence="8" key="1">
    <citation type="submission" date="2022-11" db="EMBL/GenBank/DDBJ databases">
        <authorList>
            <person name="Scott C."/>
            <person name="Bruce N."/>
        </authorList>
    </citation>
    <scope>NUCLEOTIDE SEQUENCE</scope>
</reference>
<name>A0A9P1M6K2_9PEZI</name>
<comment type="subcellular location">
    <subcellularLocation>
        <location evidence="1">Nucleus</location>
    </subcellularLocation>
</comment>
<sequence length="690" mass="78362">MYHGPFTQFQKRQRSQPVVEDADLQALIKADTIPETDARVSKKQRVEGRRSLFVRSLPPSATNESLTEFFSQHFPVKHSTVVIDQKTKESRGYGFVTFADPDDAKEAKEKLDKVEWDGRRLRLEVAEPRNREKGPGGQPVVDTEKAKRQALLEEIRRPAKLIIRNLPWSVKKPEQLSRIFMSFGKIKFTDLPNTDGKLKGFGFITFRRREHAEKAREKINGKEVDGRKLEVDWAIDKRVYDQQGEAEQSNVNNEKKKGERKPEAAKENRSGNPSEREKTPTADDDLRNFLINHVHDLESESDLDDLDEDELDIDSDPEVDDDEDEDMEGAQNQGGKDNGDTAEKPTSAATVNKKSLITDNSSTVFVRNLPYTATDEQLKEFFSSFGLIRYARVVMEKSTGRAAGTGFVCFFKQDDCKALLQVAQAVNKDEVAKFTEGQDKANKDKRRLFLLSEGQLDTRSPLYNLLTPAEVSMRDSSLAQRKKLVQGNPTLHLSLTRLAVRNIPRDIGAKELKELARKAIVGFAVDVKEGRRQPLSKEEIARGGEEEREAEHQRKLKNKGVVKQAKLIFETKDGSKAPAQEGGRSRGYGFIEYWSHRCALMALRYLNGHQVEDEKGRKQRLIVEFSIENAQVVNRRKAMEAKSRDRPEPREQPAPGRFNDSAGRGRDNGRDKDKGRNNFRGADKRRGSRT</sequence>
<keyword evidence="3 5" id="KW-0694">RNA-binding</keyword>
<feature type="domain" description="RRM" evidence="7">
    <location>
        <begin position="50"/>
        <end position="128"/>
    </location>
</feature>
<protein>
    <recommendedName>
        <fullName evidence="7">RRM domain-containing protein</fullName>
    </recommendedName>
</protein>
<comment type="caution">
    <text evidence="8">The sequence shown here is derived from an EMBL/GenBank/DDBJ whole genome shotgun (WGS) entry which is preliminary data.</text>
</comment>
<evidence type="ECO:0000256" key="2">
    <source>
        <dbReference type="ARBA" id="ARBA00022737"/>
    </source>
</evidence>
<feature type="region of interest" description="Disordered" evidence="6">
    <location>
        <begin position="534"/>
        <end position="557"/>
    </location>
</feature>
<evidence type="ECO:0000256" key="1">
    <source>
        <dbReference type="ARBA" id="ARBA00004123"/>
    </source>
</evidence>
<dbReference type="GO" id="GO:0005730">
    <property type="term" value="C:nucleolus"/>
    <property type="evidence" value="ECO:0007669"/>
    <property type="project" value="TreeGrafter"/>
</dbReference>